<protein>
    <submittedName>
        <fullName evidence="3">Uncharacterized protein</fullName>
    </submittedName>
</protein>
<keyword evidence="2" id="KW-1185">Reference proteome</keyword>
<dbReference type="Proteomes" id="UP000887565">
    <property type="component" value="Unplaced"/>
</dbReference>
<evidence type="ECO:0000313" key="3">
    <source>
        <dbReference type="WBParaSite" id="nRc.2.0.1.t35387-RA"/>
    </source>
</evidence>
<feature type="region of interest" description="Disordered" evidence="1">
    <location>
        <begin position="78"/>
        <end position="99"/>
    </location>
</feature>
<evidence type="ECO:0000313" key="2">
    <source>
        <dbReference type="Proteomes" id="UP000887565"/>
    </source>
</evidence>
<feature type="compositionally biased region" description="Polar residues" evidence="1">
    <location>
        <begin position="78"/>
        <end position="90"/>
    </location>
</feature>
<sequence length="157" mass="17486">MCPVDATILGKAPPNGPISGRMDWVKYQSYTRWEPKGAHANVVNLIGIRMWFPSSYYRPMCQVDVTILTRSLQKWGVSRNQGTKKSSTSEPIDGRHVSPTPMSKVAYRFRTDSLAFTTGQCFGIVSVNVSHYIARSFGVIRSTNGSTIKPIISQNEN</sequence>
<dbReference type="AlphaFoldDB" id="A0A915K9K7"/>
<accession>A0A915K9K7</accession>
<evidence type="ECO:0000256" key="1">
    <source>
        <dbReference type="SAM" id="MobiDB-lite"/>
    </source>
</evidence>
<name>A0A915K9K7_ROMCU</name>
<proteinExistence type="predicted"/>
<dbReference type="WBParaSite" id="nRc.2.0.1.t35387-RA">
    <property type="protein sequence ID" value="nRc.2.0.1.t35387-RA"/>
    <property type="gene ID" value="nRc.2.0.1.g35387"/>
</dbReference>
<reference evidence="3" key="1">
    <citation type="submission" date="2022-11" db="UniProtKB">
        <authorList>
            <consortium name="WormBaseParasite"/>
        </authorList>
    </citation>
    <scope>IDENTIFICATION</scope>
</reference>
<organism evidence="2 3">
    <name type="scientific">Romanomermis culicivorax</name>
    <name type="common">Nematode worm</name>
    <dbReference type="NCBI Taxonomy" id="13658"/>
    <lineage>
        <taxon>Eukaryota</taxon>
        <taxon>Metazoa</taxon>
        <taxon>Ecdysozoa</taxon>
        <taxon>Nematoda</taxon>
        <taxon>Enoplea</taxon>
        <taxon>Dorylaimia</taxon>
        <taxon>Mermithida</taxon>
        <taxon>Mermithoidea</taxon>
        <taxon>Mermithidae</taxon>
        <taxon>Romanomermis</taxon>
    </lineage>
</organism>